<protein>
    <submittedName>
        <fullName evidence="1">HDC02575</fullName>
    </submittedName>
</protein>
<sequence length="99" mass="11131">MALKLRHLLWWMACPQPMPPLLSCLLVVLDPLYHRWFWRNSLFWVFHTSCPGNSLYRLCGAAFSFSSLLSALISTACGLLAEELPASSGTVKKNCTNMV</sequence>
<dbReference type="AlphaFoldDB" id="Q6IHH4"/>
<organism evidence="1">
    <name type="scientific">Drosophila melanogaster</name>
    <name type="common">Fruit fly</name>
    <dbReference type="NCBI Taxonomy" id="7227"/>
    <lineage>
        <taxon>Eukaryota</taxon>
        <taxon>Metazoa</taxon>
        <taxon>Ecdysozoa</taxon>
        <taxon>Arthropoda</taxon>
        <taxon>Hexapoda</taxon>
        <taxon>Insecta</taxon>
        <taxon>Pterygota</taxon>
        <taxon>Neoptera</taxon>
        <taxon>Endopterygota</taxon>
        <taxon>Diptera</taxon>
        <taxon>Brachycera</taxon>
        <taxon>Muscomorpha</taxon>
        <taxon>Ephydroidea</taxon>
        <taxon>Drosophilidae</taxon>
        <taxon>Drosophila</taxon>
        <taxon>Sophophora</taxon>
    </lineage>
</organism>
<reference evidence="1" key="1">
    <citation type="journal article" date="2003" name="Genome Biol.">
        <title>An integrated gene annotation and transcriptional profiling approach towards the full gene content of the Drosophila genome.</title>
        <authorList>
            <person name="Hild M."/>
            <person name="Beckmann B."/>
            <person name="Haas S.A."/>
            <person name="Koch B."/>
            <person name="Solovyev V."/>
            <person name="Busold C."/>
            <person name="Fellenberg K."/>
            <person name="Boutros M."/>
            <person name="Vingron M."/>
            <person name="Sauer F."/>
            <person name="Hoheisel J.D."/>
            <person name="Paro R."/>
        </authorList>
    </citation>
    <scope>NUCLEOTIDE SEQUENCE</scope>
</reference>
<accession>Q6IHH4</accession>
<name>Q6IHH4_DROME</name>
<dbReference type="EMBL" id="BK003442">
    <property type="protein sequence ID" value="DAA03641.1"/>
    <property type="molecule type" value="Genomic_DNA"/>
</dbReference>
<gene>
    <name evidence="1" type="ORF">HDC02575</name>
</gene>
<proteinExistence type="predicted"/>
<evidence type="ECO:0000313" key="1">
    <source>
        <dbReference type="EMBL" id="DAA03641.1"/>
    </source>
</evidence>